<dbReference type="InterPro" id="IPR008719">
    <property type="entry name" value="N2O_reductase_NosL"/>
</dbReference>
<proteinExistence type="predicted"/>
<dbReference type="PROSITE" id="PS51257">
    <property type="entry name" value="PROKAR_LIPOPROTEIN"/>
    <property type="match status" value="1"/>
</dbReference>
<dbReference type="PANTHER" id="PTHR41247:SF1">
    <property type="entry name" value="HTH-TYPE TRANSCRIPTIONAL REPRESSOR YCNK"/>
    <property type="match status" value="1"/>
</dbReference>
<dbReference type="SUPFAM" id="SSF160387">
    <property type="entry name" value="NosL/MerB-like"/>
    <property type="match status" value="1"/>
</dbReference>
<evidence type="ECO:0000313" key="2">
    <source>
        <dbReference type="EMBL" id="MDT7827463.1"/>
    </source>
</evidence>
<sequence>MKKCISFLSILLLVLASCKVEPEPIAYGSDVCHYCSMTIVDRQHAAQYVTEKGRAYKFDAIECMLNDLKNTGYDEIGLLLVNDFSHPGELIDATQATYLISANISSPMGENLSAFSSEKAAAMVQSEQSGELFTWLELKERFKDQ</sequence>
<organism evidence="2 3">
    <name type="scientific">Pricia mediterranea</name>
    <dbReference type="NCBI Taxonomy" id="3076079"/>
    <lineage>
        <taxon>Bacteria</taxon>
        <taxon>Pseudomonadati</taxon>
        <taxon>Bacteroidota</taxon>
        <taxon>Flavobacteriia</taxon>
        <taxon>Flavobacteriales</taxon>
        <taxon>Flavobacteriaceae</taxon>
        <taxon>Pricia</taxon>
    </lineage>
</organism>
<dbReference type="PANTHER" id="PTHR41247">
    <property type="entry name" value="HTH-TYPE TRANSCRIPTIONAL REPRESSOR YCNK"/>
    <property type="match status" value="1"/>
</dbReference>
<dbReference type="EMBL" id="JAVTTP010000001">
    <property type="protein sequence ID" value="MDT7827463.1"/>
    <property type="molecule type" value="Genomic_DNA"/>
</dbReference>
<accession>A0ABU3L1L1</accession>
<keyword evidence="3" id="KW-1185">Reference proteome</keyword>
<dbReference type="Proteomes" id="UP001250656">
    <property type="component" value="Unassembled WGS sequence"/>
</dbReference>
<gene>
    <name evidence="2" type="ORF">RQM65_02145</name>
</gene>
<reference evidence="2 3" key="1">
    <citation type="submission" date="2023-09" db="EMBL/GenBank/DDBJ databases">
        <title>Novel taxa isolated from Blanes Bay.</title>
        <authorList>
            <person name="Rey-Velasco X."/>
            <person name="Lucena T."/>
        </authorList>
    </citation>
    <scope>NUCLEOTIDE SEQUENCE [LARGE SCALE GENOMIC DNA]</scope>
    <source>
        <strain evidence="2 3">S334</strain>
    </source>
</reference>
<comment type="caution">
    <text evidence="2">The sequence shown here is derived from an EMBL/GenBank/DDBJ whole genome shotgun (WGS) entry which is preliminary data.</text>
</comment>
<feature type="signal peptide" evidence="1">
    <location>
        <begin position="1"/>
        <end position="19"/>
    </location>
</feature>
<evidence type="ECO:0000256" key="1">
    <source>
        <dbReference type="SAM" id="SignalP"/>
    </source>
</evidence>
<feature type="chain" id="PRO_5045174978" evidence="1">
    <location>
        <begin position="20"/>
        <end position="145"/>
    </location>
</feature>
<protein>
    <submittedName>
        <fullName evidence="2">Nitrous oxide reductase accessory protein NosL</fullName>
    </submittedName>
</protein>
<dbReference type="Pfam" id="PF05573">
    <property type="entry name" value="NosL"/>
    <property type="match status" value="1"/>
</dbReference>
<evidence type="ECO:0000313" key="3">
    <source>
        <dbReference type="Proteomes" id="UP001250656"/>
    </source>
</evidence>
<name>A0ABU3L1L1_9FLAO</name>
<keyword evidence="1" id="KW-0732">Signal</keyword>
<dbReference type="RefSeq" id="WP_314012401.1">
    <property type="nucleotide sequence ID" value="NZ_JAVTTP010000001.1"/>
</dbReference>